<gene>
    <name evidence="3" type="ORF">Cs308_0083</name>
</gene>
<dbReference type="Pfam" id="PF04763">
    <property type="entry name" value="DUF562"/>
    <property type="match status" value="1"/>
</dbReference>
<proteinExistence type="predicted"/>
<name>A0A1A9HW33_9CHLA</name>
<keyword evidence="4" id="KW-1185">Reference proteome</keyword>
<dbReference type="EMBL" id="CP014639">
    <property type="protein sequence ID" value="ANH78254.1"/>
    <property type="molecule type" value="Genomic_DNA"/>
</dbReference>
<feature type="domain" description="DUF562" evidence="2">
    <location>
        <begin position="373"/>
        <end position="515"/>
    </location>
</feature>
<dbReference type="PATRIC" id="fig|1806891.3.peg.79"/>
<evidence type="ECO:0000313" key="3">
    <source>
        <dbReference type="EMBL" id="ANH78254.1"/>
    </source>
</evidence>
<dbReference type="InterPro" id="IPR006850">
    <property type="entry name" value="DUF562"/>
</dbReference>
<dbReference type="Proteomes" id="UP000078162">
    <property type="component" value="Chromosome"/>
</dbReference>
<dbReference type="Pfam" id="PF04746">
    <property type="entry name" value="DUF575"/>
    <property type="match status" value="1"/>
</dbReference>
<feature type="domain" description="DUF575" evidence="1">
    <location>
        <begin position="2"/>
        <end position="92"/>
    </location>
</feature>
<dbReference type="OrthoDB" id="19246at2"/>
<protein>
    <submittedName>
        <fullName evidence="3">Uncharacterized protein</fullName>
    </submittedName>
</protein>
<dbReference type="AlphaFoldDB" id="A0A1A9HW33"/>
<dbReference type="InterPro" id="IPR006835">
    <property type="entry name" value="DUF575"/>
</dbReference>
<evidence type="ECO:0000313" key="4">
    <source>
        <dbReference type="Proteomes" id="UP000078162"/>
    </source>
</evidence>
<reference evidence="4" key="1">
    <citation type="submission" date="2016-03" db="EMBL/GenBank/DDBJ databases">
        <title>Culture-independent genomics supports pathogen discovery for uncultivable bacteria within the genus Chlamydia.</title>
        <authorList>
            <person name="Taylor-Brown A."/>
            <person name="Bachmann N.L."/>
            <person name="Borel N."/>
            <person name="Polkinghorne A."/>
        </authorList>
    </citation>
    <scope>NUCLEOTIDE SEQUENCE [LARGE SCALE GENOMIC DNA]</scope>
    <source>
        <strain evidence="4">2742-308</strain>
    </source>
</reference>
<dbReference type="KEGG" id="csaz:Cs308_0083"/>
<sequence length="642" mass="72352">MSLCSRISNFALGVIKSFPVLGPLYVCLEKMVSDFKTRSLTKPRFVSDIMQAEKATWFPCQRRSQIVAQMLHNSRGSLAFEDQGKIHGILPKVERIDHGVVYEVNLLKDQQLSDLSVFFAPIRLGVLGAYAVTPKPNIGAIYVTCRISIGSEDITTAIRIANLLHVHYPQADIVIYFKASETPLSFYDHVLSQIMPSIRYVDLDLIYDGTTSTNTLVPDLIVNIQSKNQGYHKSELNKIFALSHNVPCIDIGEAGLMNLYRDDDVYLNALVAASLEGHTALYRFLTYGMGDLTPSISLGFSQGTGILIDAERAEAPLSEGHCCPSYLVDIKHVNLRKLLLAAFIDYEKKDPTVLRSVSINYGDSYGLSLRRLFIDIVMLDETEKDVVVVCNHKVETGIRMTEHDQTVFNERKCLLMANRGYSHLNVIHCCDQSIEVKERVVLNETKGRAYTLILTSTLDGSDVRNLQLASDRMLATGDNSAFESMAAGCKLFVYETLEHKHCWQEEQAIFASRISSDLERFFDTIAHENKKLIRLLPQLKNPNLHKACRTFCETAVACKDFSYVLDTAVRQAIWTSRHPELIVMEQKALGEPCLDSITQYIDSYENKTLSTHIAMSSYKFVVDFKDLEEALQNFFVSMLKRS</sequence>
<evidence type="ECO:0000259" key="1">
    <source>
        <dbReference type="Pfam" id="PF04746"/>
    </source>
</evidence>
<organism evidence="3 4">
    <name type="scientific">Candidatus Chlamydia sanziniae</name>
    <dbReference type="NCBI Taxonomy" id="1806891"/>
    <lineage>
        <taxon>Bacteria</taxon>
        <taxon>Pseudomonadati</taxon>
        <taxon>Chlamydiota</taxon>
        <taxon>Chlamydiia</taxon>
        <taxon>Chlamydiales</taxon>
        <taxon>Chlamydiaceae</taxon>
        <taxon>Chlamydia/Chlamydophila group</taxon>
        <taxon>Chlamydia</taxon>
    </lineage>
</organism>
<accession>A0A1A9HW33</accession>
<evidence type="ECO:0000259" key="2">
    <source>
        <dbReference type="Pfam" id="PF04763"/>
    </source>
</evidence>